<dbReference type="EC" id="2.1.1.193" evidence="3 12"/>
<dbReference type="AlphaFoldDB" id="A0A1I5KVY7"/>
<dbReference type="GO" id="GO:0005737">
    <property type="term" value="C:cytoplasm"/>
    <property type="evidence" value="ECO:0007669"/>
    <property type="project" value="UniProtKB-SubCell"/>
</dbReference>
<dbReference type="InterPro" id="IPR006700">
    <property type="entry name" value="RsmE"/>
</dbReference>
<dbReference type="PANTHER" id="PTHR30027:SF3">
    <property type="entry name" value="16S RRNA (URACIL(1498)-N(3))-METHYLTRANSFERASE"/>
    <property type="match status" value="1"/>
</dbReference>
<dbReference type="SUPFAM" id="SSF75217">
    <property type="entry name" value="alpha/beta knot"/>
    <property type="match status" value="1"/>
</dbReference>
<dbReference type="Gene3D" id="2.40.240.20">
    <property type="entry name" value="Hypothetical PUA domain-like, domain 1"/>
    <property type="match status" value="1"/>
</dbReference>
<evidence type="ECO:0000313" key="16">
    <source>
        <dbReference type="EMBL" id="SFO88796.1"/>
    </source>
</evidence>
<sequence>MQYYFVEKDQWQGEQVTITGDDYHHLVNVMRKKVDDHVICSHPDGKQAICQITAIDEQVTLRLVDYLDAQTELPVDVTIVQGLPKGDKLDWIVQKATELGARSFVPFNAVRSIVKWDKKKEGKKLARLQKIVKEASEQSHRQILPEIYSVQTLMNIVELSHEYDHLFMAYEETARELESNKLSHHFNKIQPGDRVLIVIGPEGGLDEKEVHAFYEAHFQAIRLGPRILRTETAPLYLLSALSYYFEETE</sequence>
<protein>
    <recommendedName>
        <fullName evidence="4 12">Ribosomal RNA small subunit methyltransferase E</fullName>
        <ecNumber evidence="3 12">2.1.1.193</ecNumber>
    </recommendedName>
</protein>
<dbReference type="CDD" id="cd18084">
    <property type="entry name" value="RsmE-like"/>
    <property type="match status" value="1"/>
</dbReference>
<dbReference type="InterPro" id="IPR046887">
    <property type="entry name" value="RsmE_PUA-like"/>
</dbReference>
<gene>
    <name evidence="15" type="ORF">HHA03_00470</name>
    <name evidence="16" type="ORF">SAMN05421839_10155</name>
</gene>
<evidence type="ECO:0000256" key="11">
    <source>
        <dbReference type="ARBA" id="ARBA00047944"/>
    </source>
</evidence>
<evidence type="ECO:0000256" key="10">
    <source>
        <dbReference type="ARBA" id="ARBA00025699"/>
    </source>
</evidence>
<evidence type="ECO:0000256" key="7">
    <source>
        <dbReference type="ARBA" id="ARBA00022603"/>
    </source>
</evidence>
<comment type="catalytic activity">
    <reaction evidence="11 12">
        <text>uridine(1498) in 16S rRNA + S-adenosyl-L-methionine = N(3)-methyluridine(1498) in 16S rRNA + S-adenosyl-L-homocysteine + H(+)</text>
        <dbReference type="Rhea" id="RHEA:42920"/>
        <dbReference type="Rhea" id="RHEA-COMP:10283"/>
        <dbReference type="Rhea" id="RHEA-COMP:10284"/>
        <dbReference type="ChEBI" id="CHEBI:15378"/>
        <dbReference type="ChEBI" id="CHEBI:57856"/>
        <dbReference type="ChEBI" id="CHEBI:59789"/>
        <dbReference type="ChEBI" id="CHEBI:65315"/>
        <dbReference type="ChEBI" id="CHEBI:74502"/>
        <dbReference type="EC" id="2.1.1.193"/>
    </reaction>
</comment>
<name>A0A1I5KVY7_9BACI</name>
<keyword evidence="6 12" id="KW-0698">rRNA processing</keyword>
<comment type="similarity">
    <text evidence="2 12">Belongs to the RNA methyltransferase RsmE family.</text>
</comment>
<proteinExistence type="inferred from homology"/>
<dbReference type="InterPro" id="IPR029028">
    <property type="entry name" value="Alpha/beta_knot_MTases"/>
</dbReference>
<dbReference type="PIRSF" id="PIRSF015601">
    <property type="entry name" value="MTase_slr0722"/>
    <property type="match status" value="1"/>
</dbReference>
<dbReference type="EMBL" id="BJWI01000001">
    <property type="protein sequence ID" value="GEM00515.1"/>
    <property type="molecule type" value="Genomic_DNA"/>
</dbReference>
<evidence type="ECO:0000259" key="14">
    <source>
        <dbReference type="Pfam" id="PF20260"/>
    </source>
</evidence>
<dbReference type="Gene3D" id="3.40.1280.10">
    <property type="match status" value="1"/>
</dbReference>
<keyword evidence="18" id="KW-1185">Reference proteome</keyword>
<dbReference type="PANTHER" id="PTHR30027">
    <property type="entry name" value="RIBOSOMAL RNA SMALL SUBUNIT METHYLTRANSFERASE E"/>
    <property type="match status" value="1"/>
</dbReference>
<accession>A0A1I5KVY7</accession>
<feature type="domain" description="Ribosomal RNA small subunit methyltransferase E PUA-like" evidence="14">
    <location>
        <begin position="18"/>
        <end position="58"/>
    </location>
</feature>
<evidence type="ECO:0000256" key="4">
    <source>
        <dbReference type="ARBA" id="ARBA00013673"/>
    </source>
</evidence>
<comment type="subcellular location">
    <subcellularLocation>
        <location evidence="1 12">Cytoplasm</location>
    </subcellularLocation>
</comment>
<evidence type="ECO:0000256" key="2">
    <source>
        <dbReference type="ARBA" id="ARBA00005528"/>
    </source>
</evidence>
<organism evidence="16 17">
    <name type="scientific">Halolactibacillus halophilus</name>
    <dbReference type="NCBI Taxonomy" id="306540"/>
    <lineage>
        <taxon>Bacteria</taxon>
        <taxon>Bacillati</taxon>
        <taxon>Bacillota</taxon>
        <taxon>Bacilli</taxon>
        <taxon>Bacillales</taxon>
        <taxon>Bacillaceae</taxon>
        <taxon>Halolactibacillus</taxon>
    </lineage>
</organism>
<dbReference type="NCBIfam" id="TIGR00046">
    <property type="entry name" value="RsmE family RNA methyltransferase"/>
    <property type="match status" value="1"/>
</dbReference>
<reference evidence="15 18" key="2">
    <citation type="submission" date="2019-07" db="EMBL/GenBank/DDBJ databases">
        <title>Whole genome shotgun sequence of Halolactibacillus halophilus NBRC 100868.</title>
        <authorList>
            <person name="Hosoyama A."/>
            <person name="Uohara A."/>
            <person name="Ohji S."/>
            <person name="Ichikawa N."/>
        </authorList>
    </citation>
    <scope>NUCLEOTIDE SEQUENCE [LARGE SCALE GENOMIC DNA]</scope>
    <source>
        <strain evidence="15 18">NBRC 100868</strain>
    </source>
</reference>
<dbReference type="GO" id="GO:0070475">
    <property type="term" value="P:rRNA base methylation"/>
    <property type="evidence" value="ECO:0007669"/>
    <property type="project" value="TreeGrafter"/>
</dbReference>
<evidence type="ECO:0000259" key="13">
    <source>
        <dbReference type="Pfam" id="PF04452"/>
    </source>
</evidence>
<keyword evidence="9 12" id="KW-0949">S-adenosyl-L-methionine</keyword>
<evidence type="ECO:0000256" key="1">
    <source>
        <dbReference type="ARBA" id="ARBA00004496"/>
    </source>
</evidence>
<keyword evidence="7 12" id="KW-0489">Methyltransferase</keyword>
<evidence type="ECO:0000313" key="18">
    <source>
        <dbReference type="Proteomes" id="UP000321547"/>
    </source>
</evidence>
<dbReference type="NCBIfam" id="NF008691">
    <property type="entry name" value="PRK11713.1-4"/>
    <property type="match status" value="1"/>
</dbReference>
<evidence type="ECO:0000313" key="15">
    <source>
        <dbReference type="EMBL" id="GEM00515.1"/>
    </source>
</evidence>
<dbReference type="Proteomes" id="UP000321547">
    <property type="component" value="Unassembled WGS sequence"/>
</dbReference>
<dbReference type="OrthoDB" id="9815641at2"/>
<dbReference type="RefSeq" id="WP_089829199.1">
    <property type="nucleotide sequence ID" value="NZ_BJWI01000001.1"/>
</dbReference>
<evidence type="ECO:0000256" key="5">
    <source>
        <dbReference type="ARBA" id="ARBA00022490"/>
    </source>
</evidence>
<evidence type="ECO:0000256" key="6">
    <source>
        <dbReference type="ARBA" id="ARBA00022552"/>
    </source>
</evidence>
<dbReference type="Proteomes" id="UP000242243">
    <property type="component" value="Unassembled WGS sequence"/>
</dbReference>
<dbReference type="InterPro" id="IPR015947">
    <property type="entry name" value="PUA-like_sf"/>
</dbReference>
<keyword evidence="8 12" id="KW-0808">Transferase</keyword>
<dbReference type="InterPro" id="IPR029026">
    <property type="entry name" value="tRNA_m1G_MTases_N"/>
</dbReference>
<evidence type="ECO:0000313" key="17">
    <source>
        <dbReference type="Proteomes" id="UP000242243"/>
    </source>
</evidence>
<evidence type="ECO:0000256" key="3">
    <source>
        <dbReference type="ARBA" id="ARBA00012328"/>
    </source>
</evidence>
<dbReference type="SUPFAM" id="SSF88697">
    <property type="entry name" value="PUA domain-like"/>
    <property type="match status" value="1"/>
</dbReference>
<dbReference type="EMBL" id="FOXC01000001">
    <property type="protein sequence ID" value="SFO88796.1"/>
    <property type="molecule type" value="Genomic_DNA"/>
</dbReference>
<dbReference type="GO" id="GO:0070042">
    <property type="term" value="F:rRNA (uridine-N3-)-methyltransferase activity"/>
    <property type="evidence" value="ECO:0007669"/>
    <property type="project" value="TreeGrafter"/>
</dbReference>
<comment type="function">
    <text evidence="10 12">Specifically methylates the N3 position of the uracil ring of uridine 1498 (m3U1498) in 16S rRNA. Acts on the fully assembled 30S ribosomal subunit.</text>
</comment>
<dbReference type="Pfam" id="PF04452">
    <property type="entry name" value="Methyltrans_RNA"/>
    <property type="match status" value="1"/>
</dbReference>
<reference evidence="16 17" key="1">
    <citation type="submission" date="2016-10" db="EMBL/GenBank/DDBJ databases">
        <authorList>
            <person name="de Groot N.N."/>
        </authorList>
    </citation>
    <scope>NUCLEOTIDE SEQUENCE [LARGE SCALE GENOMIC DNA]</scope>
    <source>
        <strain evidence="16 17">DSM 17073</strain>
    </source>
</reference>
<dbReference type="STRING" id="306540.SAMN05421839_10155"/>
<evidence type="ECO:0000256" key="8">
    <source>
        <dbReference type="ARBA" id="ARBA00022679"/>
    </source>
</evidence>
<feature type="domain" description="Ribosomal RNA small subunit methyltransferase E methyltransferase" evidence="13">
    <location>
        <begin position="72"/>
        <end position="241"/>
    </location>
</feature>
<evidence type="ECO:0000256" key="9">
    <source>
        <dbReference type="ARBA" id="ARBA00022691"/>
    </source>
</evidence>
<evidence type="ECO:0000256" key="12">
    <source>
        <dbReference type="PIRNR" id="PIRNR015601"/>
    </source>
</evidence>
<keyword evidence="5 12" id="KW-0963">Cytoplasm</keyword>
<dbReference type="Pfam" id="PF20260">
    <property type="entry name" value="PUA_4"/>
    <property type="match status" value="1"/>
</dbReference>
<dbReference type="InterPro" id="IPR046886">
    <property type="entry name" value="RsmE_MTase_dom"/>
</dbReference>